<keyword evidence="1" id="KW-1133">Transmembrane helix</keyword>
<dbReference type="OrthoDB" id="2018869at2759"/>
<dbReference type="PANTHER" id="PTHR36330:SF2">
    <property type="entry name" value="LIPASE_LIPOOXYGENASE, PLAT_LH2 FAMILY PROTEIN"/>
    <property type="match status" value="1"/>
</dbReference>
<feature type="domain" description="DUF7755" evidence="2">
    <location>
        <begin position="12"/>
        <end position="156"/>
    </location>
</feature>
<name>A0A2Z7CW74_9LAMI</name>
<evidence type="ECO:0000259" key="2">
    <source>
        <dbReference type="Pfam" id="PF24938"/>
    </source>
</evidence>
<protein>
    <recommendedName>
        <fullName evidence="2">DUF7755 domain-containing protein</fullName>
    </recommendedName>
</protein>
<proteinExistence type="predicted"/>
<dbReference type="EMBL" id="KQ992178">
    <property type="protein sequence ID" value="KZV50988.1"/>
    <property type="molecule type" value="Genomic_DNA"/>
</dbReference>
<dbReference type="SUPFAM" id="SSF49723">
    <property type="entry name" value="Lipase/lipooxygenase domain (PLAT/LH2 domain)"/>
    <property type="match status" value="1"/>
</dbReference>
<feature type="transmembrane region" description="Helical" evidence="1">
    <location>
        <begin position="297"/>
        <end position="316"/>
    </location>
</feature>
<dbReference type="Gene3D" id="2.60.60.20">
    <property type="entry name" value="PLAT/LH2 domain"/>
    <property type="match status" value="1"/>
</dbReference>
<feature type="transmembrane region" description="Helical" evidence="1">
    <location>
        <begin position="190"/>
        <end position="210"/>
    </location>
</feature>
<keyword evidence="4" id="KW-1185">Reference proteome</keyword>
<sequence>MVASFKSGETESLYIVKLQTSNISGSSLTDFNSAVLICLIDENGSSILQRLPSVETSLSGNDDMDGILHFQRGSGDEFVFEGPSLGKIVAVWISLDSGQWRIGGINLRMFCCCQFPSENSQISDHIGVQYNFKVEDILLGEKSGISLMEFRPHSVTTLSKHESNLFFENTLRPSSISNEKSMKEYSDLKFSLLFYDAMLVLTGSSIISIVPATNNVSCPFLIGGTCGFLYLLLLQRSVDGLPVQELIPGEDEVVSSRQILERFRGPLLSLVLVFAFAAIAVTYASGEGAVQLTSRDIIFGMMGFLVCKVSVVLAAFKPIPFGLREGK</sequence>
<dbReference type="Pfam" id="PF24938">
    <property type="entry name" value="DUF7755"/>
    <property type="match status" value="1"/>
</dbReference>
<evidence type="ECO:0000313" key="3">
    <source>
        <dbReference type="EMBL" id="KZV50988.1"/>
    </source>
</evidence>
<keyword evidence="1" id="KW-0812">Transmembrane</keyword>
<dbReference type="InterPro" id="IPR036392">
    <property type="entry name" value="PLAT/LH2_dom_sf"/>
</dbReference>
<evidence type="ECO:0000256" key="1">
    <source>
        <dbReference type="SAM" id="Phobius"/>
    </source>
</evidence>
<accession>A0A2Z7CW74</accession>
<keyword evidence="1" id="KW-0472">Membrane</keyword>
<dbReference type="PANTHER" id="PTHR36330">
    <property type="entry name" value="LIPASE/LIPOOXYGENASE, PLAT/LH2 FAMILY PROTEIN"/>
    <property type="match status" value="1"/>
</dbReference>
<organism evidence="3 4">
    <name type="scientific">Dorcoceras hygrometricum</name>
    <dbReference type="NCBI Taxonomy" id="472368"/>
    <lineage>
        <taxon>Eukaryota</taxon>
        <taxon>Viridiplantae</taxon>
        <taxon>Streptophyta</taxon>
        <taxon>Embryophyta</taxon>
        <taxon>Tracheophyta</taxon>
        <taxon>Spermatophyta</taxon>
        <taxon>Magnoliopsida</taxon>
        <taxon>eudicotyledons</taxon>
        <taxon>Gunneridae</taxon>
        <taxon>Pentapetalae</taxon>
        <taxon>asterids</taxon>
        <taxon>lamiids</taxon>
        <taxon>Lamiales</taxon>
        <taxon>Gesneriaceae</taxon>
        <taxon>Didymocarpoideae</taxon>
        <taxon>Trichosporeae</taxon>
        <taxon>Loxocarpinae</taxon>
        <taxon>Dorcoceras</taxon>
    </lineage>
</organism>
<gene>
    <name evidence="3" type="ORF">F511_15231</name>
</gene>
<feature type="transmembrane region" description="Helical" evidence="1">
    <location>
        <begin position="267"/>
        <end position="285"/>
    </location>
</feature>
<dbReference type="Proteomes" id="UP000250235">
    <property type="component" value="Unassembled WGS sequence"/>
</dbReference>
<reference evidence="3 4" key="1">
    <citation type="journal article" date="2015" name="Proc. Natl. Acad. Sci. U.S.A.">
        <title>The resurrection genome of Boea hygrometrica: A blueprint for survival of dehydration.</title>
        <authorList>
            <person name="Xiao L."/>
            <person name="Yang G."/>
            <person name="Zhang L."/>
            <person name="Yang X."/>
            <person name="Zhao S."/>
            <person name="Ji Z."/>
            <person name="Zhou Q."/>
            <person name="Hu M."/>
            <person name="Wang Y."/>
            <person name="Chen M."/>
            <person name="Xu Y."/>
            <person name="Jin H."/>
            <person name="Xiao X."/>
            <person name="Hu G."/>
            <person name="Bao F."/>
            <person name="Hu Y."/>
            <person name="Wan P."/>
            <person name="Li L."/>
            <person name="Deng X."/>
            <person name="Kuang T."/>
            <person name="Xiang C."/>
            <person name="Zhu J.K."/>
            <person name="Oliver M.J."/>
            <person name="He Y."/>
        </authorList>
    </citation>
    <scope>NUCLEOTIDE SEQUENCE [LARGE SCALE GENOMIC DNA]</scope>
    <source>
        <strain evidence="4">cv. XS01</strain>
    </source>
</reference>
<dbReference type="AlphaFoldDB" id="A0A2Z7CW74"/>
<evidence type="ECO:0000313" key="4">
    <source>
        <dbReference type="Proteomes" id="UP000250235"/>
    </source>
</evidence>
<dbReference type="InterPro" id="IPR056657">
    <property type="entry name" value="DUF7755"/>
</dbReference>
<feature type="transmembrane region" description="Helical" evidence="1">
    <location>
        <begin position="216"/>
        <end position="234"/>
    </location>
</feature>